<name>A0A9P4NMA3_9PEZI</name>
<keyword evidence="8" id="KW-1185">Reference proteome</keyword>
<evidence type="ECO:0000313" key="8">
    <source>
        <dbReference type="Proteomes" id="UP000800235"/>
    </source>
</evidence>
<keyword evidence="4" id="KW-0158">Chromosome</keyword>
<dbReference type="AlphaFoldDB" id="A0A9P4NMA3"/>
<dbReference type="GO" id="GO:0005634">
    <property type="term" value="C:nucleus"/>
    <property type="evidence" value="ECO:0007669"/>
    <property type="project" value="UniProtKB-SubCell"/>
</dbReference>
<evidence type="ECO:0000313" key="7">
    <source>
        <dbReference type="EMBL" id="KAF2427223.1"/>
    </source>
</evidence>
<dbReference type="EMBL" id="MU007061">
    <property type="protein sequence ID" value="KAF2427223.1"/>
    <property type="molecule type" value="Genomic_DNA"/>
</dbReference>
<proteinExistence type="inferred from homology"/>
<evidence type="ECO:0000256" key="3">
    <source>
        <dbReference type="ARBA" id="ARBA00011060"/>
    </source>
</evidence>
<accession>A0A9P4NMA3</accession>
<protein>
    <submittedName>
        <fullName evidence="7">Uncharacterized protein</fullName>
    </submittedName>
</protein>
<dbReference type="InterPro" id="IPR025204">
    <property type="entry name" value="CENP-L"/>
</dbReference>
<evidence type="ECO:0000256" key="5">
    <source>
        <dbReference type="ARBA" id="ARBA00023242"/>
    </source>
</evidence>
<organism evidence="7 8">
    <name type="scientific">Tothia fuscella</name>
    <dbReference type="NCBI Taxonomy" id="1048955"/>
    <lineage>
        <taxon>Eukaryota</taxon>
        <taxon>Fungi</taxon>
        <taxon>Dikarya</taxon>
        <taxon>Ascomycota</taxon>
        <taxon>Pezizomycotina</taxon>
        <taxon>Dothideomycetes</taxon>
        <taxon>Pleosporomycetidae</taxon>
        <taxon>Venturiales</taxon>
        <taxon>Cylindrosympodiaceae</taxon>
        <taxon>Tothia</taxon>
    </lineage>
</organism>
<reference evidence="7" key="1">
    <citation type="journal article" date="2020" name="Stud. Mycol.">
        <title>101 Dothideomycetes genomes: a test case for predicting lifestyles and emergence of pathogens.</title>
        <authorList>
            <person name="Haridas S."/>
            <person name="Albert R."/>
            <person name="Binder M."/>
            <person name="Bloem J."/>
            <person name="Labutti K."/>
            <person name="Salamov A."/>
            <person name="Andreopoulos B."/>
            <person name="Baker S."/>
            <person name="Barry K."/>
            <person name="Bills G."/>
            <person name="Bluhm B."/>
            <person name="Cannon C."/>
            <person name="Castanera R."/>
            <person name="Culley D."/>
            <person name="Daum C."/>
            <person name="Ezra D."/>
            <person name="Gonzalez J."/>
            <person name="Henrissat B."/>
            <person name="Kuo A."/>
            <person name="Liang C."/>
            <person name="Lipzen A."/>
            <person name="Lutzoni F."/>
            <person name="Magnuson J."/>
            <person name="Mondo S."/>
            <person name="Nolan M."/>
            <person name="Ohm R."/>
            <person name="Pangilinan J."/>
            <person name="Park H.-J."/>
            <person name="Ramirez L."/>
            <person name="Alfaro M."/>
            <person name="Sun H."/>
            <person name="Tritt A."/>
            <person name="Yoshinaga Y."/>
            <person name="Zwiers L.-H."/>
            <person name="Turgeon B."/>
            <person name="Goodwin S."/>
            <person name="Spatafora J."/>
            <person name="Crous P."/>
            <person name="Grigoriev I."/>
        </authorList>
    </citation>
    <scope>NUCLEOTIDE SEQUENCE</scope>
    <source>
        <strain evidence="7">CBS 130266</strain>
    </source>
</reference>
<sequence>YPLYNSTFTTYRTSPLYHGATPLLTNLEIHARRLREVLAGDALRSAQLGGLYMPSGSLESCTWKLLGDESAWERAQEALADGEEAVGLSPNEVRGIFVEVRYEKATHSAILLGESNKTTLTPGFTSVPLLLVRMPAPLRELFLSYLTTSFDTRISPMKLRSSFLTSMLETIVEQTQYSSQDEDPSLNLAALRKGVGLQLAFPSVVPHLKNLDISIAADDIAGFLSRGKPLWQHHQAQTQQRVTNFRPSSPITGPFTSSLSVYLNNHIVLTLDHPCVVVSKVVTGPFALAGEGKLKVTSSSTAA</sequence>
<evidence type="ECO:0000256" key="1">
    <source>
        <dbReference type="ARBA" id="ARBA00004123"/>
    </source>
</evidence>
<feature type="non-terminal residue" evidence="7">
    <location>
        <position position="303"/>
    </location>
</feature>
<evidence type="ECO:0000256" key="4">
    <source>
        <dbReference type="ARBA" id="ARBA00022454"/>
    </source>
</evidence>
<keyword evidence="6" id="KW-0137">Centromere</keyword>
<feature type="non-terminal residue" evidence="7">
    <location>
        <position position="1"/>
    </location>
</feature>
<dbReference type="OrthoDB" id="8864979at2759"/>
<comment type="caution">
    <text evidence="7">The sequence shown here is derived from an EMBL/GenBank/DDBJ whole genome shotgun (WGS) entry which is preliminary data.</text>
</comment>
<keyword evidence="5" id="KW-0539">Nucleus</keyword>
<gene>
    <name evidence="7" type="ORF">EJ08DRAFT_559898</name>
</gene>
<comment type="similarity">
    <text evidence="3">Belongs to the CENP-L/IML3 family.</text>
</comment>
<dbReference type="PANTHER" id="PTHR31740:SF2">
    <property type="entry name" value="CENTROMERE PROTEIN L"/>
    <property type="match status" value="1"/>
</dbReference>
<dbReference type="Pfam" id="PF13092">
    <property type="entry name" value="CENP-L"/>
    <property type="match status" value="1"/>
</dbReference>
<comment type="subcellular location">
    <subcellularLocation>
        <location evidence="2">Chromosome</location>
        <location evidence="2">Centromere</location>
    </subcellularLocation>
    <subcellularLocation>
        <location evidence="1">Nucleus</location>
    </subcellularLocation>
</comment>
<dbReference type="Proteomes" id="UP000800235">
    <property type="component" value="Unassembled WGS sequence"/>
</dbReference>
<dbReference type="PANTHER" id="PTHR31740">
    <property type="entry name" value="CENTROMERE PROTEIN L"/>
    <property type="match status" value="1"/>
</dbReference>
<evidence type="ECO:0000256" key="2">
    <source>
        <dbReference type="ARBA" id="ARBA00004584"/>
    </source>
</evidence>
<evidence type="ECO:0000256" key="6">
    <source>
        <dbReference type="ARBA" id="ARBA00023328"/>
    </source>
</evidence>
<dbReference type="GO" id="GO:0000775">
    <property type="term" value="C:chromosome, centromeric region"/>
    <property type="evidence" value="ECO:0007669"/>
    <property type="project" value="UniProtKB-SubCell"/>
</dbReference>